<dbReference type="Proteomes" id="UP000578819">
    <property type="component" value="Unassembled WGS sequence"/>
</dbReference>
<name>A0A7W7WQB3_9ACTN</name>
<comment type="caution">
    <text evidence="2">The sequence shown here is derived from an EMBL/GenBank/DDBJ whole genome shotgun (WGS) entry which is preliminary data.</text>
</comment>
<keyword evidence="1" id="KW-0472">Membrane</keyword>
<feature type="transmembrane region" description="Helical" evidence="1">
    <location>
        <begin position="39"/>
        <end position="62"/>
    </location>
</feature>
<dbReference type="EMBL" id="JACHJW010000001">
    <property type="protein sequence ID" value="MBB4960106.1"/>
    <property type="molecule type" value="Genomic_DNA"/>
</dbReference>
<dbReference type="RefSeq" id="WP_376771418.1">
    <property type="nucleotide sequence ID" value="NZ_JACHJW010000001.1"/>
</dbReference>
<protein>
    <submittedName>
        <fullName evidence="2">Putative membrane protein</fullName>
    </submittedName>
</protein>
<gene>
    <name evidence="2" type="ORF">FHR38_003839</name>
</gene>
<dbReference type="AlphaFoldDB" id="A0A7W7WQB3"/>
<evidence type="ECO:0000313" key="3">
    <source>
        <dbReference type="Proteomes" id="UP000578819"/>
    </source>
</evidence>
<accession>A0A7W7WQB3</accession>
<keyword evidence="1" id="KW-1133">Transmembrane helix</keyword>
<sequence>MSTIVGTAVLAVLVPAAAWASTDVGVLALETARRRPRGFGGFFGAICCLFVVGIVVVILLLVMRGRRNGRR</sequence>
<evidence type="ECO:0000313" key="2">
    <source>
        <dbReference type="EMBL" id="MBB4960106.1"/>
    </source>
</evidence>
<proteinExistence type="predicted"/>
<reference evidence="2 3" key="1">
    <citation type="submission" date="2020-08" db="EMBL/GenBank/DDBJ databases">
        <title>Sequencing the genomes of 1000 actinobacteria strains.</title>
        <authorList>
            <person name="Klenk H.-P."/>
        </authorList>
    </citation>
    <scope>NUCLEOTIDE SEQUENCE [LARGE SCALE GENOMIC DNA]</scope>
    <source>
        <strain evidence="2 3">DSM 45886</strain>
    </source>
</reference>
<organism evidence="2 3">
    <name type="scientific">Micromonospora polyrhachis</name>
    <dbReference type="NCBI Taxonomy" id="1282883"/>
    <lineage>
        <taxon>Bacteria</taxon>
        <taxon>Bacillati</taxon>
        <taxon>Actinomycetota</taxon>
        <taxon>Actinomycetes</taxon>
        <taxon>Micromonosporales</taxon>
        <taxon>Micromonosporaceae</taxon>
        <taxon>Micromonospora</taxon>
    </lineage>
</organism>
<keyword evidence="1" id="KW-0812">Transmembrane</keyword>
<keyword evidence="3" id="KW-1185">Reference proteome</keyword>
<evidence type="ECO:0000256" key="1">
    <source>
        <dbReference type="SAM" id="Phobius"/>
    </source>
</evidence>